<dbReference type="RefSeq" id="WP_204444675.1">
    <property type="nucleotide sequence ID" value="NZ_JACJKY010000004.1"/>
</dbReference>
<dbReference type="Gene3D" id="1.10.10.10">
    <property type="entry name" value="Winged helix-like DNA-binding domain superfamily/Winged helix DNA-binding domain"/>
    <property type="match status" value="1"/>
</dbReference>
<evidence type="ECO:0000313" key="3">
    <source>
        <dbReference type="Proteomes" id="UP000774750"/>
    </source>
</evidence>
<dbReference type="InterPro" id="IPR041657">
    <property type="entry name" value="HTH_17"/>
</dbReference>
<protein>
    <submittedName>
        <fullName evidence="2">Helix-turn-helix domain-containing protein</fullName>
    </submittedName>
</protein>
<dbReference type="GO" id="GO:0003677">
    <property type="term" value="F:DNA binding"/>
    <property type="evidence" value="ECO:0007669"/>
    <property type="project" value="InterPro"/>
</dbReference>
<evidence type="ECO:0000259" key="1">
    <source>
        <dbReference type="Pfam" id="PF12728"/>
    </source>
</evidence>
<organism evidence="2 3">
    <name type="scientific">Merdimmobilis hominis</name>
    <dbReference type="NCBI Taxonomy" id="2897707"/>
    <lineage>
        <taxon>Bacteria</taxon>
        <taxon>Bacillati</taxon>
        <taxon>Bacillota</taxon>
        <taxon>Clostridia</taxon>
        <taxon>Eubacteriales</taxon>
        <taxon>Oscillospiraceae</taxon>
        <taxon>Merdimmobilis</taxon>
    </lineage>
</organism>
<dbReference type="AlphaFoldDB" id="A0A938X6T2"/>
<proteinExistence type="predicted"/>
<dbReference type="InterPro" id="IPR036388">
    <property type="entry name" value="WH-like_DNA-bd_sf"/>
</dbReference>
<reference evidence="2" key="2">
    <citation type="journal article" date="2021" name="Sci. Rep.">
        <title>The distribution of antibiotic resistance genes in chicken gut microbiota commensals.</title>
        <authorList>
            <person name="Juricova H."/>
            <person name="Matiasovicova J."/>
            <person name="Kubasova T."/>
            <person name="Cejkova D."/>
            <person name="Rychlik I."/>
        </authorList>
    </citation>
    <scope>NUCLEOTIDE SEQUENCE</scope>
    <source>
        <strain evidence="2">An559</strain>
    </source>
</reference>
<comment type="caution">
    <text evidence="2">The sequence shown here is derived from an EMBL/GenBank/DDBJ whole genome shotgun (WGS) entry which is preliminary data.</text>
</comment>
<keyword evidence="3" id="KW-1185">Reference proteome</keyword>
<dbReference type="InterPro" id="IPR009061">
    <property type="entry name" value="DNA-bd_dom_put_sf"/>
</dbReference>
<dbReference type="InterPro" id="IPR010093">
    <property type="entry name" value="SinI_DNA-bd"/>
</dbReference>
<dbReference type="Pfam" id="PF12728">
    <property type="entry name" value="HTH_17"/>
    <property type="match status" value="1"/>
</dbReference>
<evidence type="ECO:0000313" key="2">
    <source>
        <dbReference type="EMBL" id="MBM6920160.1"/>
    </source>
</evidence>
<dbReference type="Proteomes" id="UP000774750">
    <property type="component" value="Unassembled WGS sequence"/>
</dbReference>
<gene>
    <name evidence="2" type="ORF">H6A12_03170</name>
</gene>
<dbReference type="SUPFAM" id="SSF46955">
    <property type="entry name" value="Putative DNA-binding domain"/>
    <property type="match status" value="1"/>
</dbReference>
<name>A0A938X6T2_9FIRM</name>
<feature type="domain" description="Helix-turn-helix" evidence="1">
    <location>
        <begin position="8"/>
        <end position="56"/>
    </location>
</feature>
<accession>A0A938X6T2</accession>
<dbReference type="EMBL" id="JACJKY010000004">
    <property type="protein sequence ID" value="MBM6920160.1"/>
    <property type="molecule type" value="Genomic_DNA"/>
</dbReference>
<dbReference type="NCBIfam" id="TIGR01764">
    <property type="entry name" value="excise"/>
    <property type="match status" value="1"/>
</dbReference>
<reference evidence="2" key="1">
    <citation type="submission" date="2020-08" db="EMBL/GenBank/DDBJ databases">
        <authorList>
            <person name="Cejkova D."/>
            <person name="Kubasova T."/>
            <person name="Jahodarova E."/>
            <person name="Rychlik I."/>
        </authorList>
    </citation>
    <scope>NUCLEOTIDE SEQUENCE</scope>
    <source>
        <strain evidence="2">An559</strain>
    </source>
</reference>
<sequence length="61" mass="7150">MAEIGDRYYSMPEIMKYLGISRDTALRWIATKEMPAHKVGKKWKFKVSEIDEWVNSGKAEE</sequence>